<gene>
    <name evidence="1" type="ORF">BDA96_08G111300</name>
</gene>
<protein>
    <submittedName>
        <fullName evidence="1">Uncharacterized protein</fullName>
    </submittedName>
</protein>
<proteinExistence type="predicted"/>
<reference evidence="1" key="1">
    <citation type="journal article" date="2019" name="BMC Genomics">
        <title>A new reference genome for Sorghum bicolor reveals high levels of sequence similarity between sweet and grain genotypes: implications for the genetics of sugar metabolism.</title>
        <authorList>
            <person name="Cooper E.A."/>
            <person name="Brenton Z.W."/>
            <person name="Flinn B.S."/>
            <person name="Jenkins J."/>
            <person name="Shu S."/>
            <person name="Flowers D."/>
            <person name="Luo F."/>
            <person name="Wang Y."/>
            <person name="Xia P."/>
            <person name="Barry K."/>
            <person name="Daum C."/>
            <person name="Lipzen A."/>
            <person name="Yoshinaga Y."/>
            <person name="Schmutz J."/>
            <person name="Saski C."/>
            <person name="Vermerris W."/>
            <person name="Kresovich S."/>
        </authorList>
    </citation>
    <scope>NUCLEOTIDE SEQUENCE</scope>
</reference>
<name>A0A921QFK9_SORBI</name>
<dbReference type="AlphaFoldDB" id="A0A921QFK9"/>
<organism evidence="1 2">
    <name type="scientific">Sorghum bicolor</name>
    <name type="common">Sorghum</name>
    <name type="synonym">Sorghum vulgare</name>
    <dbReference type="NCBI Taxonomy" id="4558"/>
    <lineage>
        <taxon>Eukaryota</taxon>
        <taxon>Viridiplantae</taxon>
        <taxon>Streptophyta</taxon>
        <taxon>Embryophyta</taxon>
        <taxon>Tracheophyta</taxon>
        <taxon>Spermatophyta</taxon>
        <taxon>Magnoliopsida</taxon>
        <taxon>Liliopsida</taxon>
        <taxon>Poales</taxon>
        <taxon>Poaceae</taxon>
        <taxon>PACMAD clade</taxon>
        <taxon>Panicoideae</taxon>
        <taxon>Andropogonodae</taxon>
        <taxon>Andropogoneae</taxon>
        <taxon>Sorghinae</taxon>
        <taxon>Sorghum</taxon>
    </lineage>
</organism>
<comment type="caution">
    <text evidence="1">The sequence shown here is derived from an EMBL/GenBank/DDBJ whole genome shotgun (WGS) entry which is preliminary data.</text>
</comment>
<accession>A0A921QFK9</accession>
<evidence type="ECO:0000313" key="1">
    <source>
        <dbReference type="EMBL" id="KAG0520868.1"/>
    </source>
</evidence>
<sequence>MQQPFSSLVLPAAAPHCTRLLMMPSLERGRRSRSVVRRSCKAQGRLRHPLTQQCRCSPHTITCAVRCRPAAMSLLPEDVSPLSTATMQVAMTNSRSNSRWGSALRHTAKILVH</sequence>
<reference evidence="1" key="2">
    <citation type="submission" date="2020-10" db="EMBL/GenBank/DDBJ databases">
        <authorList>
            <person name="Cooper E.A."/>
            <person name="Brenton Z.W."/>
            <person name="Flinn B.S."/>
            <person name="Jenkins J."/>
            <person name="Shu S."/>
            <person name="Flowers D."/>
            <person name="Luo F."/>
            <person name="Wang Y."/>
            <person name="Xia P."/>
            <person name="Barry K."/>
            <person name="Daum C."/>
            <person name="Lipzen A."/>
            <person name="Yoshinaga Y."/>
            <person name="Schmutz J."/>
            <person name="Saski C."/>
            <person name="Vermerris W."/>
            <person name="Kresovich S."/>
        </authorList>
    </citation>
    <scope>NUCLEOTIDE SEQUENCE</scope>
</reference>
<evidence type="ECO:0000313" key="2">
    <source>
        <dbReference type="Proteomes" id="UP000807115"/>
    </source>
</evidence>
<dbReference type="EMBL" id="CM027687">
    <property type="protein sequence ID" value="KAG0520868.1"/>
    <property type="molecule type" value="Genomic_DNA"/>
</dbReference>
<dbReference type="Proteomes" id="UP000807115">
    <property type="component" value="Chromosome 8"/>
</dbReference>